<keyword evidence="6 9" id="KW-0238">DNA-binding</keyword>
<dbReference type="GO" id="GO:0006633">
    <property type="term" value="P:fatty acid biosynthetic process"/>
    <property type="evidence" value="ECO:0007669"/>
    <property type="project" value="UniProtKB-KW"/>
</dbReference>
<keyword evidence="7 9" id="KW-0275">Fatty acid biosynthesis</keyword>
<dbReference type="InterPro" id="IPR029069">
    <property type="entry name" value="HotDog_dom_sf"/>
</dbReference>
<evidence type="ECO:0000256" key="7">
    <source>
        <dbReference type="ARBA" id="ARBA00023160"/>
    </source>
</evidence>
<keyword evidence="11" id="KW-1185">Reference proteome</keyword>
<dbReference type="InterPro" id="IPR036388">
    <property type="entry name" value="WH-like_DNA-bd_sf"/>
</dbReference>
<accession>A0A4R3K8K0</accession>
<evidence type="ECO:0000256" key="2">
    <source>
        <dbReference type="ARBA" id="ARBA00022516"/>
    </source>
</evidence>
<dbReference type="HAMAP" id="MF_01814">
    <property type="entry name" value="Transcrip_fact_FapR"/>
    <property type="match status" value="1"/>
</dbReference>
<reference evidence="10 11" key="1">
    <citation type="submission" date="2019-03" db="EMBL/GenBank/DDBJ databases">
        <title>Genomic Encyclopedia of Type Strains, Phase IV (KMG-IV): sequencing the most valuable type-strain genomes for metagenomic binning, comparative biology and taxonomic classification.</title>
        <authorList>
            <person name="Goeker M."/>
        </authorList>
    </citation>
    <scope>NUCLEOTIDE SEQUENCE [LARGE SCALE GENOMIC DNA]</scope>
    <source>
        <strain evidence="10 11">DSM 23802</strain>
    </source>
</reference>
<comment type="caution">
    <text evidence="10">The sequence shown here is derived from an EMBL/GenBank/DDBJ whole genome shotgun (WGS) entry which is preliminary data.</text>
</comment>
<organism evidence="10 11">
    <name type="scientific">Tepidibacillus fermentans</name>
    <dbReference type="NCBI Taxonomy" id="1281767"/>
    <lineage>
        <taxon>Bacteria</taxon>
        <taxon>Bacillati</taxon>
        <taxon>Bacillota</taxon>
        <taxon>Bacilli</taxon>
        <taxon>Bacillales</taxon>
        <taxon>Bacillaceae</taxon>
        <taxon>Tepidibacillus</taxon>
    </lineage>
</organism>
<keyword evidence="2 9" id="KW-0444">Lipid biosynthesis</keyword>
<comment type="function">
    <text evidence="9">Transcriptional factor involved in regulation of membrane lipid biosynthesis by repressing genes involved in fatty acid and phospholipid metabolism.</text>
</comment>
<keyword evidence="5 9" id="KW-0443">Lipid metabolism</keyword>
<evidence type="ECO:0000313" key="11">
    <source>
        <dbReference type="Proteomes" id="UP000295788"/>
    </source>
</evidence>
<protein>
    <recommendedName>
        <fullName evidence="9">Transcription factor FapR</fullName>
    </recommendedName>
    <alternativeName>
        <fullName evidence="9">Fatty acid and phospholipid biosynthesis regulator</fullName>
    </alternativeName>
</protein>
<dbReference type="CDD" id="cd03440">
    <property type="entry name" value="hot_dog"/>
    <property type="match status" value="1"/>
</dbReference>
<evidence type="ECO:0000256" key="9">
    <source>
        <dbReference type="HAMAP-Rule" id="MF_01814"/>
    </source>
</evidence>
<dbReference type="Gene3D" id="1.10.10.10">
    <property type="entry name" value="Winged helix-like DNA-binding domain superfamily/Winged helix DNA-binding domain"/>
    <property type="match status" value="1"/>
</dbReference>
<evidence type="ECO:0000256" key="6">
    <source>
        <dbReference type="ARBA" id="ARBA00023125"/>
    </source>
</evidence>
<dbReference type="OrthoDB" id="1706183at2"/>
<evidence type="ECO:0000256" key="8">
    <source>
        <dbReference type="ARBA" id="ARBA00023163"/>
    </source>
</evidence>
<dbReference type="PIRSF" id="PIRSF037733">
    <property type="entry name" value="Transcription_factor_FapR"/>
    <property type="match status" value="1"/>
</dbReference>
<dbReference type="GO" id="GO:0003677">
    <property type="term" value="F:DNA binding"/>
    <property type="evidence" value="ECO:0007669"/>
    <property type="project" value="UniProtKB-KW"/>
</dbReference>
<dbReference type="EMBL" id="SMAB01000022">
    <property type="protein sequence ID" value="TCS79227.1"/>
    <property type="molecule type" value="Genomic_DNA"/>
</dbReference>
<keyword evidence="3 9" id="KW-0276">Fatty acid metabolism</keyword>
<dbReference type="Gene3D" id="3.10.129.10">
    <property type="entry name" value="Hotdog Thioesterase"/>
    <property type="match status" value="1"/>
</dbReference>
<dbReference type="GO" id="GO:0003700">
    <property type="term" value="F:DNA-binding transcription factor activity"/>
    <property type="evidence" value="ECO:0007669"/>
    <property type="project" value="UniProtKB-UniRule"/>
</dbReference>
<keyword evidence="8 9" id="KW-0804">Transcription</keyword>
<keyword evidence="4 9" id="KW-0805">Transcription regulation</keyword>
<dbReference type="InterPro" id="IPR017275">
    <property type="entry name" value="Transcription_factor_FapR"/>
</dbReference>
<dbReference type="SUPFAM" id="SSF54637">
    <property type="entry name" value="Thioesterase/thiol ester dehydrase-isomerase"/>
    <property type="match status" value="1"/>
</dbReference>
<dbReference type="Proteomes" id="UP000295788">
    <property type="component" value="Unassembled WGS sequence"/>
</dbReference>
<sequence length="196" mass="22526">MVVSIARLTKKNRQAALIHTLEANPFITDEDLAKKFEVSIQTIRLDRMELGIPELRERMKTMAEKTFDHIKSLRLDEVIGDVIDLELDHYGISILEIKEDQVFEKTKIARGHYIFAQANSLAVALINEEIALTAKADIRFLRPVYLHERLIAKAKVIQSNHEFSEIEVKTAVGSETVFKGTFMIYRSKELRESKNN</sequence>
<dbReference type="GO" id="GO:0045717">
    <property type="term" value="P:negative regulation of fatty acid biosynthetic process"/>
    <property type="evidence" value="ECO:0007669"/>
    <property type="project" value="UniProtKB-UniRule"/>
</dbReference>
<name>A0A4R3K8K0_9BACI</name>
<dbReference type="GO" id="GO:0045892">
    <property type="term" value="P:negative regulation of DNA-templated transcription"/>
    <property type="evidence" value="ECO:0007669"/>
    <property type="project" value="UniProtKB-UniRule"/>
</dbReference>
<keyword evidence="1 9" id="KW-0678">Repressor</keyword>
<evidence type="ECO:0000256" key="4">
    <source>
        <dbReference type="ARBA" id="ARBA00023015"/>
    </source>
</evidence>
<proteinExistence type="inferred from homology"/>
<evidence type="ECO:0000256" key="3">
    <source>
        <dbReference type="ARBA" id="ARBA00022832"/>
    </source>
</evidence>
<dbReference type="AlphaFoldDB" id="A0A4R3K8K0"/>
<evidence type="ECO:0000313" key="10">
    <source>
        <dbReference type="EMBL" id="TCS79227.1"/>
    </source>
</evidence>
<dbReference type="NCBIfam" id="NF003359">
    <property type="entry name" value="PRK04424.1"/>
    <property type="match status" value="1"/>
</dbReference>
<gene>
    <name evidence="9" type="primary">fapR</name>
    <name evidence="10" type="ORF">EDD72_12236</name>
</gene>
<evidence type="ECO:0000256" key="5">
    <source>
        <dbReference type="ARBA" id="ARBA00023098"/>
    </source>
</evidence>
<evidence type="ECO:0000256" key="1">
    <source>
        <dbReference type="ARBA" id="ARBA00022491"/>
    </source>
</evidence>
<comment type="similarity">
    <text evidence="9">Belongs to the FapR family.</text>
</comment>